<dbReference type="Proteomes" id="UP000463961">
    <property type="component" value="Chromosome"/>
</dbReference>
<organism evidence="3 4">
    <name type="scientific">Fluviibacter phosphoraccumulans</name>
    <dbReference type="NCBI Taxonomy" id="1751046"/>
    <lineage>
        <taxon>Bacteria</taxon>
        <taxon>Pseudomonadati</taxon>
        <taxon>Pseudomonadota</taxon>
        <taxon>Betaproteobacteria</taxon>
        <taxon>Rhodocyclales</taxon>
        <taxon>Fluviibacteraceae</taxon>
        <taxon>Fluviibacter</taxon>
    </lineage>
</organism>
<dbReference type="Gene3D" id="3.40.50.2000">
    <property type="entry name" value="Glycogen Phosphorylase B"/>
    <property type="match status" value="1"/>
</dbReference>
<dbReference type="CDD" id="cd03789">
    <property type="entry name" value="GT9_LPS_heptosyltransferase"/>
    <property type="match status" value="1"/>
</dbReference>
<evidence type="ECO:0000313" key="4">
    <source>
        <dbReference type="Proteomes" id="UP000463961"/>
    </source>
</evidence>
<accession>A0A679ICM4</accession>
<dbReference type="InterPro" id="IPR051199">
    <property type="entry name" value="LPS_LOS_Heptosyltrfase"/>
</dbReference>
<dbReference type="SUPFAM" id="SSF53756">
    <property type="entry name" value="UDP-Glycosyltransferase/glycogen phosphorylase"/>
    <property type="match status" value="1"/>
</dbReference>
<protein>
    <submittedName>
        <fullName evidence="3">Uncharacterized protein</fullName>
    </submittedName>
</protein>
<dbReference type="GO" id="GO:0008713">
    <property type="term" value="F:ADP-heptose-lipopolysaccharide heptosyltransferase activity"/>
    <property type="evidence" value="ECO:0007669"/>
    <property type="project" value="TreeGrafter"/>
</dbReference>
<dbReference type="EMBL" id="AP022345">
    <property type="protein sequence ID" value="BBU67992.1"/>
    <property type="molecule type" value="Genomic_DNA"/>
</dbReference>
<keyword evidence="4" id="KW-1185">Reference proteome</keyword>
<dbReference type="PANTHER" id="PTHR30160">
    <property type="entry name" value="TETRAACYLDISACCHARIDE 4'-KINASE-RELATED"/>
    <property type="match status" value="1"/>
</dbReference>
<evidence type="ECO:0000256" key="1">
    <source>
        <dbReference type="ARBA" id="ARBA00022676"/>
    </source>
</evidence>
<name>A0A679ICM4_9RHOO</name>
<dbReference type="Pfam" id="PF01075">
    <property type="entry name" value="Glyco_transf_9"/>
    <property type="match status" value="1"/>
</dbReference>
<dbReference type="PANTHER" id="PTHR30160:SF1">
    <property type="entry name" value="LIPOPOLYSACCHARIDE 1,2-N-ACETYLGLUCOSAMINETRANSFERASE-RELATED"/>
    <property type="match status" value="1"/>
</dbReference>
<dbReference type="AlphaFoldDB" id="A0A679ICM4"/>
<sequence>MALEEKRGSAAQKLLDQKLGPFLLGALGLLLWVKKRLFTFRPQQEKPLLICFGAIGDLIVLTAAAQQKYPANQLYLACSKLNLPCAKLYSDFYAGIEVVDLKAPWSVLGICRRFGINKIYDSTQWANIGPVQVGIARLFHRGLTAVGFKTSSPIRSMVYDKVIVHGRDVHEAANFVNLLAGQAVVSSNNELPAYFPMLCERKSLNRTGKILFHMWPSGNRSYLKAWPEGYWEELIQRCVALGYNVYLSGAPADQAKTEALVAKLGLSQVASLAGVHNLKDLADFVAREIEFAVSVNTGVLHLVVAAGVPVIGLHGAVNPVRWGPLGGQSISLLPESGRSAYLHYGFEYPEDDSEAYVLDKLSVRQVLGAITELRSRAN</sequence>
<dbReference type="GO" id="GO:0005829">
    <property type="term" value="C:cytosol"/>
    <property type="evidence" value="ECO:0007669"/>
    <property type="project" value="TreeGrafter"/>
</dbReference>
<evidence type="ECO:0000313" key="3">
    <source>
        <dbReference type="EMBL" id="BBU67992.1"/>
    </source>
</evidence>
<dbReference type="RefSeq" id="WP_162049058.1">
    <property type="nucleotide sequence ID" value="NZ_AP019011.1"/>
</dbReference>
<gene>
    <name evidence="3" type="ORF">ICHIAU1_02750</name>
</gene>
<dbReference type="GO" id="GO:0009244">
    <property type="term" value="P:lipopolysaccharide core region biosynthetic process"/>
    <property type="evidence" value="ECO:0007669"/>
    <property type="project" value="TreeGrafter"/>
</dbReference>
<proteinExistence type="predicted"/>
<keyword evidence="1" id="KW-0328">Glycosyltransferase</keyword>
<reference evidence="4" key="1">
    <citation type="submission" date="2020-01" db="EMBL/GenBank/DDBJ databases">
        <title>Phosphoaccumulans saitamaens gen. nov., sp. nov., a polyphosphate accumulating bacterium isolated from surface river water.</title>
        <authorList>
            <person name="Watanabe K."/>
            <person name="Suda W."/>
        </authorList>
    </citation>
    <scope>NUCLEOTIDE SEQUENCE [LARGE SCALE GENOMIC DNA]</scope>
    <source>
        <strain evidence="4">ICHIAU1</strain>
    </source>
</reference>
<evidence type="ECO:0000256" key="2">
    <source>
        <dbReference type="ARBA" id="ARBA00022679"/>
    </source>
</evidence>
<keyword evidence="2" id="KW-0808">Transferase</keyword>
<dbReference type="OrthoDB" id="9781892at2"/>
<dbReference type="InterPro" id="IPR002201">
    <property type="entry name" value="Glyco_trans_9"/>
</dbReference>